<dbReference type="Proteomes" id="UP000197269">
    <property type="component" value="Unassembled WGS sequence"/>
</dbReference>
<organism evidence="2 3">
    <name type="scientific">Rhizobium esperanzae</name>
    <dbReference type="NCBI Taxonomy" id="1967781"/>
    <lineage>
        <taxon>Bacteria</taxon>
        <taxon>Pseudomonadati</taxon>
        <taxon>Pseudomonadota</taxon>
        <taxon>Alphaproteobacteria</taxon>
        <taxon>Hyphomicrobiales</taxon>
        <taxon>Rhizobiaceae</taxon>
        <taxon>Rhizobium/Agrobacterium group</taxon>
        <taxon>Rhizobium</taxon>
    </lineage>
</organism>
<comment type="caution">
    <text evidence="2">The sequence shown here is derived from an EMBL/GenBank/DDBJ whole genome shotgun (WGS) entry which is preliminary data.</text>
</comment>
<dbReference type="RefSeq" id="WP_245303161.1">
    <property type="nucleotide sequence ID" value="NZ_MXPU01000024.1"/>
</dbReference>
<dbReference type="EMBL" id="MXPU01000024">
    <property type="protein sequence ID" value="OWO91463.1"/>
    <property type="molecule type" value="Genomic_DNA"/>
</dbReference>
<name>A0A246DQ33_9HYPH</name>
<feature type="region of interest" description="Disordered" evidence="1">
    <location>
        <begin position="62"/>
        <end position="145"/>
    </location>
</feature>
<evidence type="ECO:0000313" key="3">
    <source>
        <dbReference type="Proteomes" id="UP000197269"/>
    </source>
</evidence>
<dbReference type="AlphaFoldDB" id="A0A246DQ33"/>
<feature type="compositionally biased region" description="Low complexity" evidence="1">
    <location>
        <begin position="102"/>
        <end position="115"/>
    </location>
</feature>
<accession>A0A246DQ33</accession>
<sequence length="145" mass="15425">MRGFLFGGDTGKTQNEISDERKRLAYAMLQQGMETSPVQSPWQGAARLVQALMGGLALRQEDKEQRAGAAEAPPPIISRDEAFDRNDKLNPADATPVASGQAEAVTPPVAASVVPGQRATPVALAGTTPSRMRKTPNGTLWSIEQ</sequence>
<feature type="compositionally biased region" description="Polar residues" evidence="1">
    <location>
        <begin position="136"/>
        <end position="145"/>
    </location>
</feature>
<gene>
    <name evidence="2" type="ORF">B5E41_26985</name>
</gene>
<feature type="compositionally biased region" description="Basic and acidic residues" evidence="1">
    <location>
        <begin position="78"/>
        <end position="90"/>
    </location>
</feature>
<proteinExistence type="predicted"/>
<reference evidence="2 3" key="1">
    <citation type="submission" date="2017-03" db="EMBL/GenBank/DDBJ databases">
        <title>Genome of strain Rhizobium sp. CNPSo 668.</title>
        <authorList>
            <person name="Ribeiro R."/>
        </authorList>
    </citation>
    <scope>NUCLEOTIDE SEQUENCE [LARGE SCALE GENOMIC DNA]</scope>
    <source>
        <strain evidence="2 3">CNPSo 668</strain>
    </source>
</reference>
<evidence type="ECO:0000313" key="2">
    <source>
        <dbReference type="EMBL" id="OWO91463.1"/>
    </source>
</evidence>
<evidence type="ECO:0000256" key="1">
    <source>
        <dbReference type="SAM" id="MobiDB-lite"/>
    </source>
</evidence>
<protein>
    <submittedName>
        <fullName evidence="2">Uncharacterized protein</fullName>
    </submittedName>
</protein>